<feature type="transmembrane region" description="Helical" evidence="2">
    <location>
        <begin position="52"/>
        <end position="72"/>
    </location>
</feature>
<keyword evidence="2" id="KW-0472">Membrane</keyword>
<gene>
    <name evidence="3" type="ORF">ANCCAN_14282</name>
</gene>
<dbReference type="EMBL" id="JOJR01000320">
    <property type="protein sequence ID" value="RCN39809.1"/>
    <property type="molecule type" value="Genomic_DNA"/>
</dbReference>
<sequence>MVQGYVNTAMACETHPKESGSRRSSGLERPGVFTGDCGQWRSVAMRRVDPNFIPMGSQMGIICIFCWIQFWLV</sequence>
<evidence type="ECO:0000256" key="2">
    <source>
        <dbReference type="SAM" id="Phobius"/>
    </source>
</evidence>
<evidence type="ECO:0000313" key="4">
    <source>
        <dbReference type="Proteomes" id="UP000252519"/>
    </source>
</evidence>
<keyword evidence="4" id="KW-1185">Reference proteome</keyword>
<keyword evidence="2" id="KW-1133">Transmembrane helix</keyword>
<comment type="caution">
    <text evidence="3">The sequence shown here is derived from an EMBL/GenBank/DDBJ whole genome shotgun (WGS) entry which is preliminary data.</text>
</comment>
<evidence type="ECO:0000256" key="1">
    <source>
        <dbReference type="SAM" id="MobiDB-lite"/>
    </source>
</evidence>
<dbReference type="AlphaFoldDB" id="A0A368G940"/>
<protein>
    <submittedName>
        <fullName evidence="3">Uncharacterized protein</fullName>
    </submittedName>
</protein>
<organism evidence="3 4">
    <name type="scientific">Ancylostoma caninum</name>
    <name type="common">Dog hookworm</name>
    <dbReference type="NCBI Taxonomy" id="29170"/>
    <lineage>
        <taxon>Eukaryota</taxon>
        <taxon>Metazoa</taxon>
        <taxon>Ecdysozoa</taxon>
        <taxon>Nematoda</taxon>
        <taxon>Chromadorea</taxon>
        <taxon>Rhabditida</taxon>
        <taxon>Rhabditina</taxon>
        <taxon>Rhabditomorpha</taxon>
        <taxon>Strongyloidea</taxon>
        <taxon>Ancylostomatidae</taxon>
        <taxon>Ancylostomatinae</taxon>
        <taxon>Ancylostoma</taxon>
    </lineage>
</organism>
<dbReference type="Proteomes" id="UP000252519">
    <property type="component" value="Unassembled WGS sequence"/>
</dbReference>
<name>A0A368G940_ANCCA</name>
<proteinExistence type="predicted"/>
<evidence type="ECO:0000313" key="3">
    <source>
        <dbReference type="EMBL" id="RCN39809.1"/>
    </source>
</evidence>
<keyword evidence="2" id="KW-0812">Transmembrane</keyword>
<accession>A0A368G940</accession>
<reference evidence="3 4" key="1">
    <citation type="submission" date="2014-10" db="EMBL/GenBank/DDBJ databases">
        <title>Draft genome of the hookworm Ancylostoma caninum.</title>
        <authorList>
            <person name="Mitreva M."/>
        </authorList>
    </citation>
    <scope>NUCLEOTIDE SEQUENCE [LARGE SCALE GENOMIC DNA]</scope>
    <source>
        <strain evidence="3 4">Baltimore</strain>
    </source>
</reference>
<feature type="region of interest" description="Disordered" evidence="1">
    <location>
        <begin position="12"/>
        <end position="32"/>
    </location>
</feature>